<dbReference type="RefSeq" id="WP_139987157.1">
    <property type="nucleotide sequence ID" value="NZ_VENP01000036.1"/>
</dbReference>
<comment type="caution">
    <text evidence="1">The sequence shown here is derived from an EMBL/GenBank/DDBJ whole genome shotgun (WGS) entry which is preliminary data.</text>
</comment>
<sequence>MLAVLVVLLGLPLLAIVSIRAERWLREREDARGGAEVYTDGELTLFSLGSLSDGELAHVLEAERAATRGGADSDGAHDIRDGHAARDTLGAHDGEPTLAAKRRMRLAPERPWSRQETIELLYRYTDGEGLGQIATAIGRPLEAVAGHLGALIGDGVTSRSEAEAALLRLVA</sequence>
<evidence type="ECO:0000313" key="1">
    <source>
        <dbReference type="EMBL" id="TNU73679.1"/>
    </source>
</evidence>
<dbReference type="AlphaFoldDB" id="A0A5C5BB24"/>
<evidence type="ECO:0000313" key="2">
    <source>
        <dbReference type="Proteomes" id="UP000313849"/>
    </source>
</evidence>
<keyword evidence="2" id="KW-1185">Reference proteome</keyword>
<name>A0A5C5BB24_9MICO</name>
<dbReference type="Proteomes" id="UP000313849">
    <property type="component" value="Unassembled WGS sequence"/>
</dbReference>
<proteinExistence type="predicted"/>
<accession>A0A5C5BB24</accession>
<gene>
    <name evidence="1" type="ORF">FH969_10120</name>
</gene>
<protein>
    <submittedName>
        <fullName evidence="1">Uncharacterized protein</fullName>
    </submittedName>
</protein>
<reference evidence="1 2" key="1">
    <citation type="submission" date="2019-06" db="EMBL/GenBank/DDBJ databases">
        <title>Draft genome sequence of Miniimonas arenae KCTC 19750T isolated from sea sand.</title>
        <authorList>
            <person name="Park S.-J."/>
        </authorList>
    </citation>
    <scope>NUCLEOTIDE SEQUENCE [LARGE SCALE GENOMIC DNA]</scope>
    <source>
        <strain evidence="1 2">KCTC 19750</strain>
    </source>
</reference>
<organism evidence="1 2">
    <name type="scientific">Miniimonas arenae</name>
    <dbReference type="NCBI Taxonomy" id="676201"/>
    <lineage>
        <taxon>Bacteria</taxon>
        <taxon>Bacillati</taxon>
        <taxon>Actinomycetota</taxon>
        <taxon>Actinomycetes</taxon>
        <taxon>Micrococcales</taxon>
        <taxon>Beutenbergiaceae</taxon>
        <taxon>Miniimonas</taxon>
    </lineage>
</organism>
<dbReference type="EMBL" id="VENP01000036">
    <property type="protein sequence ID" value="TNU73679.1"/>
    <property type="molecule type" value="Genomic_DNA"/>
</dbReference>